<proteinExistence type="predicted"/>
<protein>
    <submittedName>
        <fullName evidence="2">CLUMA_CG016427, isoform A</fullName>
    </submittedName>
</protein>
<dbReference type="OrthoDB" id="10437471at2759"/>
<dbReference type="Proteomes" id="UP000183832">
    <property type="component" value="Unassembled WGS sequence"/>
</dbReference>
<evidence type="ECO:0000256" key="1">
    <source>
        <dbReference type="SAM" id="SignalP"/>
    </source>
</evidence>
<dbReference type="AlphaFoldDB" id="A0A1J1IYN4"/>
<dbReference type="EMBL" id="CVRI01000059">
    <property type="protein sequence ID" value="CRL03689.1"/>
    <property type="molecule type" value="Genomic_DNA"/>
</dbReference>
<reference evidence="2 3" key="1">
    <citation type="submission" date="2015-04" db="EMBL/GenBank/DDBJ databases">
        <authorList>
            <person name="Syromyatnikov M.Y."/>
            <person name="Popov V.N."/>
        </authorList>
    </citation>
    <scope>NUCLEOTIDE SEQUENCE [LARGE SCALE GENOMIC DNA]</scope>
</reference>
<keyword evidence="1" id="KW-0732">Signal</keyword>
<gene>
    <name evidence="2" type="ORF">CLUMA_CG016427</name>
</gene>
<accession>A0A1J1IYN4</accession>
<feature type="signal peptide" evidence="1">
    <location>
        <begin position="1"/>
        <end position="25"/>
    </location>
</feature>
<evidence type="ECO:0000313" key="2">
    <source>
        <dbReference type="EMBL" id="CRL03689.1"/>
    </source>
</evidence>
<keyword evidence="3" id="KW-1185">Reference proteome</keyword>
<name>A0A1J1IYN4_9DIPT</name>
<feature type="chain" id="PRO_5012407706" evidence="1">
    <location>
        <begin position="26"/>
        <end position="148"/>
    </location>
</feature>
<sequence>MGLLNSFLIVLLAMIFLGSIDQTLSSAMPAYDTMQCLFHSSSDDPNTCLLGGKQTACQTYKCYRTIGHSCSTGHVAKLTGDECGGSLTCGCDKKCNGCITVNGERKCYWGECMPFRPNGKRDQMKLIPSSLDLHDRSIEYPIEDSRVI</sequence>
<evidence type="ECO:0000313" key="3">
    <source>
        <dbReference type="Proteomes" id="UP000183832"/>
    </source>
</evidence>
<organism evidence="2 3">
    <name type="scientific">Clunio marinus</name>
    <dbReference type="NCBI Taxonomy" id="568069"/>
    <lineage>
        <taxon>Eukaryota</taxon>
        <taxon>Metazoa</taxon>
        <taxon>Ecdysozoa</taxon>
        <taxon>Arthropoda</taxon>
        <taxon>Hexapoda</taxon>
        <taxon>Insecta</taxon>
        <taxon>Pterygota</taxon>
        <taxon>Neoptera</taxon>
        <taxon>Endopterygota</taxon>
        <taxon>Diptera</taxon>
        <taxon>Nematocera</taxon>
        <taxon>Chironomoidea</taxon>
        <taxon>Chironomidae</taxon>
        <taxon>Clunio</taxon>
    </lineage>
</organism>